<dbReference type="GO" id="GO:0097632">
    <property type="term" value="C:extrinsic component of phagophore assembly site membrane"/>
    <property type="evidence" value="ECO:0007669"/>
    <property type="project" value="TreeGrafter"/>
</dbReference>
<dbReference type="GO" id="GO:0043495">
    <property type="term" value="F:protein-membrane adaptor activity"/>
    <property type="evidence" value="ECO:0007669"/>
    <property type="project" value="TreeGrafter"/>
</dbReference>
<name>A0A2Z4EUR1_9BILA</name>
<evidence type="ECO:0000313" key="1">
    <source>
        <dbReference type="EMBL" id="AWV66706.1"/>
    </source>
</evidence>
<dbReference type="EMBL" id="MH231899">
    <property type="protein sequence ID" value="AWV66706.1"/>
    <property type="molecule type" value="mRNA"/>
</dbReference>
<reference evidence="1" key="1">
    <citation type="journal article" date="2018" name="Aquat. Toxicol.">
        <title>Genome-wide identification of 99 autophagy-related (Atg) genes in the monogonont rotifer Brachionus spp. and transcriptional modulation in response to cadmium.</title>
        <authorList>
            <person name="Kang H.M."/>
            <person name="Lee J.S."/>
            <person name="Kim M.S."/>
            <person name="Lee Y.H."/>
            <person name="Jung J.H."/>
            <person name="Hagiwara A."/>
            <person name="Zhou B."/>
            <person name="Lee J.S."/>
            <person name="Jeong C.B."/>
        </authorList>
    </citation>
    <scope>NUCLEOTIDE SEQUENCE</scope>
</reference>
<dbReference type="GO" id="GO:0009267">
    <property type="term" value="P:cellular response to starvation"/>
    <property type="evidence" value="ECO:0007669"/>
    <property type="project" value="TreeGrafter"/>
</dbReference>
<dbReference type="GO" id="GO:0000045">
    <property type="term" value="P:autophagosome assembly"/>
    <property type="evidence" value="ECO:0007669"/>
    <property type="project" value="TreeGrafter"/>
</dbReference>
<dbReference type="PANTHER" id="PTHR13664">
    <property type="entry name" value="BECLIN 1-ASSOCIATED AUTOPHAGY-RELATED KEY REGULATOR"/>
    <property type="match status" value="1"/>
</dbReference>
<dbReference type="GO" id="GO:0016240">
    <property type="term" value="P:autophagosome membrane docking"/>
    <property type="evidence" value="ECO:0007669"/>
    <property type="project" value="TreeGrafter"/>
</dbReference>
<reference evidence="1" key="2">
    <citation type="submission" date="2018-04" db="EMBL/GenBank/DDBJ databases">
        <authorList>
            <person name="Go L.Y."/>
            <person name="Mitchell J.A."/>
        </authorList>
    </citation>
    <scope>NUCLEOTIDE SEQUENCE</scope>
</reference>
<sequence length="466" mass="54469">MMDQDDQNEIPPQELGLSKKFNFLIGQATYQTINEKKNQLQHLKEQKNSLLINFNDIYRTTFYKNELISSMNAKRNHINLLREELMKRNINNKQNQDDLNKIIGRIVKIKQEIQLNINKIDKSKEMVKKSENYTLAKINNEFNILKIRLIEYEKQRIAELNKQIFELVEIKQKEEDILQKSTRTALKDARQTVYVNGRWILANDHVIYRILKSTLPADGDYRPFINDLHQKDDKIKEELQEEIDPLYTLGKKISTSPLNSPLSNSNLTNSLITNTYKSIDRRTILSGLTHIVQFVNLAAFYLNILLPYNLPHSRFCSKSLTSDQFQNAVAKLNTNILFLSIHQHIPVTNLLPQQTLENLYHFLNYFQEMRVKLREKHAVSFPDHLVPMMDEMFTDLDETNLMEDAMPNILFSNDNEEWETVPSSNEIPVDDACNQQISSNTRNTSSTLISSVLSHYNSWFSKTNKN</sequence>
<organism evidence="1">
    <name type="scientific">Brachionus calyciflorus</name>
    <dbReference type="NCBI Taxonomy" id="104777"/>
    <lineage>
        <taxon>Eukaryota</taxon>
        <taxon>Metazoa</taxon>
        <taxon>Spiralia</taxon>
        <taxon>Gnathifera</taxon>
        <taxon>Rotifera</taxon>
        <taxon>Eurotatoria</taxon>
        <taxon>Monogononta</taxon>
        <taxon>Pseudotrocha</taxon>
        <taxon>Ploima</taxon>
        <taxon>Brachionidae</taxon>
        <taxon>Brachionus</taxon>
    </lineage>
</organism>
<dbReference type="PANTHER" id="PTHR13664:SF0">
    <property type="entry name" value="BECLIN 1-ASSOCIATED AUTOPHAGY-RELATED KEY REGULATOR"/>
    <property type="match status" value="1"/>
</dbReference>
<dbReference type="GO" id="GO:0005776">
    <property type="term" value="C:autophagosome"/>
    <property type="evidence" value="ECO:0007669"/>
    <property type="project" value="TreeGrafter"/>
</dbReference>
<dbReference type="AlphaFoldDB" id="A0A2Z4EUR1"/>
<dbReference type="GO" id="GO:0000423">
    <property type="term" value="P:mitophagy"/>
    <property type="evidence" value="ECO:0007669"/>
    <property type="project" value="TreeGrafter"/>
</dbReference>
<dbReference type="GO" id="GO:0035032">
    <property type="term" value="C:phosphatidylinositol 3-kinase complex, class III"/>
    <property type="evidence" value="ECO:0007669"/>
    <property type="project" value="TreeGrafter"/>
</dbReference>
<proteinExistence type="evidence at transcript level"/>
<dbReference type="GO" id="GO:0035014">
    <property type="term" value="F:phosphatidylinositol 3-kinase regulator activity"/>
    <property type="evidence" value="ECO:0007669"/>
    <property type="project" value="TreeGrafter"/>
</dbReference>
<accession>A0A2Z4EUR1</accession>
<dbReference type="GO" id="GO:0097629">
    <property type="term" value="C:extrinsic component of omegasome membrane"/>
    <property type="evidence" value="ECO:0007669"/>
    <property type="project" value="TreeGrafter"/>
</dbReference>
<protein>
    <submittedName>
        <fullName evidence="1">Beclin 1-associated autophagy-related key regulator</fullName>
    </submittedName>
</protein>